<reference evidence="1 2" key="1">
    <citation type="submission" date="2020-11" db="EMBL/GenBank/DDBJ databases">
        <title>Enhanced detection system for hospital associated transmission using whole genome sequencing surveillance.</title>
        <authorList>
            <person name="Harrison L.H."/>
            <person name="Van Tyne D."/>
            <person name="Marsh J.W."/>
            <person name="Griffith M.P."/>
            <person name="Snyder D.J."/>
            <person name="Cooper V.S."/>
            <person name="Mustapha M."/>
        </authorList>
    </citation>
    <scope>NUCLEOTIDE SEQUENCE [LARGE SCALE GENOMIC DNA]</scope>
    <source>
        <strain evidence="1 2">CB00117</strain>
    </source>
</reference>
<dbReference type="EMBL" id="JADWND010000001">
    <property type="protein sequence ID" value="MBJ8379497.1"/>
    <property type="molecule type" value="Genomic_DNA"/>
</dbReference>
<dbReference type="Pfam" id="PF11080">
    <property type="entry name" value="GhoS"/>
    <property type="match status" value="1"/>
</dbReference>
<dbReference type="Gene3D" id="3.30.70.2360">
    <property type="match status" value="1"/>
</dbReference>
<evidence type="ECO:0000313" key="1">
    <source>
        <dbReference type="EMBL" id="MBJ8379497.1"/>
    </source>
</evidence>
<proteinExistence type="predicted"/>
<gene>
    <name evidence="1" type="primary">ghoS</name>
    <name evidence="1" type="ORF">I6M88_00690</name>
</gene>
<accession>A0ABS0ZMU4</accession>
<dbReference type="Proteomes" id="UP000746649">
    <property type="component" value="Unassembled WGS sequence"/>
</dbReference>
<dbReference type="InterPro" id="IPR022597">
    <property type="entry name" value="GhoS"/>
</dbReference>
<comment type="caution">
    <text evidence="1">The sequence shown here is derived from an EMBL/GenBank/DDBJ whole genome shotgun (WGS) entry which is preliminary data.</text>
</comment>
<dbReference type="RefSeq" id="WP_060569664.1">
    <property type="nucleotide sequence ID" value="NZ_CBCYHD010000001.1"/>
</dbReference>
<protein>
    <submittedName>
        <fullName evidence="1">Type V toxin-antitoxin system endoribonuclease antitoxin GhoS</fullName>
    </submittedName>
</protein>
<evidence type="ECO:0000313" key="2">
    <source>
        <dbReference type="Proteomes" id="UP000746649"/>
    </source>
</evidence>
<name>A0ABS0ZMU4_9ENTR</name>
<organism evidence="1 2">
    <name type="scientific">Citrobacter sedlakii</name>
    <dbReference type="NCBI Taxonomy" id="67826"/>
    <lineage>
        <taxon>Bacteria</taxon>
        <taxon>Pseudomonadati</taxon>
        <taxon>Pseudomonadota</taxon>
        <taxon>Gammaproteobacteria</taxon>
        <taxon>Enterobacterales</taxon>
        <taxon>Enterobacteriaceae</taxon>
        <taxon>Citrobacter</taxon>
        <taxon>Citrobacter freundii complex</taxon>
    </lineage>
</organism>
<keyword evidence="2" id="KW-1185">Reference proteome</keyword>
<sequence>MASGDITRYIVTVKFHEDSLTEINELNNHFTRAGFLLTLTDEDGNVHELGTNTFGVISAQSPDEVKALATGLAESALNKTPDITIMTWDEWQNGEKSSPLAR</sequence>
<dbReference type="InterPro" id="IPR038241">
    <property type="entry name" value="GhoS_sf"/>
</dbReference>